<keyword evidence="3" id="KW-1185">Reference proteome</keyword>
<proteinExistence type="predicted"/>
<dbReference type="Proteomes" id="UP000321832">
    <property type="component" value="Unassembled WGS sequence"/>
</dbReference>
<evidence type="ECO:0000313" key="2">
    <source>
        <dbReference type="EMBL" id="TXC62104.1"/>
    </source>
</evidence>
<keyword evidence="1" id="KW-0812">Transmembrane</keyword>
<comment type="caution">
    <text evidence="2">The sequence shown here is derived from an EMBL/GenBank/DDBJ whole genome shotgun (WGS) entry which is preliminary data.</text>
</comment>
<gene>
    <name evidence="2" type="ORF">FSC37_22280</name>
</gene>
<keyword evidence="1" id="KW-0472">Membrane</keyword>
<sequence length="267" mass="29182">MGEDNALVFHIGTRLIFLARFKRGALLLSSNALSQSAPDIVRAATILGEMVADKSVPRSLAVTWYSALAPREHLETNHLQALAAAFSSTSGLATNPGIHSDVEDDSHLCSSLPSLARFVPETTQRSHPTQTIQKLTRDLLPYLLAGSVALLIISIVASYNTFETARDIQRTLSLQGSKPSDELTRGRSEESEQMLEARLVEYSEQASTLLQRLETPNLVEILEALKTAAPPGLRIMRVYYSTTGDAARKAATKESLASKPVWFSMFL</sequence>
<keyword evidence="1" id="KW-1133">Transmembrane helix</keyword>
<name>A0A5C6TNP2_9BURK</name>
<dbReference type="AlphaFoldDB" id="A0A5C6TNP2"/>
<reference evidence="2 3" key="1">
    <citation type="submission" date="2019-08" db="EMBL/GenBank/DDBJ databases">
        <authorList>
            <person name="Khan S.A."/>
            <person name="Jeon C.O."/>
            <person name="Jeong S.E."/>
        </authorList>
    </citation>
    <scope>NUCLEOTIDE SEQUENCE [LARGE SCALE GENOMIC DNA]</scope>
    <source>
        <strain evidence="3">IMCC1728</strain>
    </source>
</reference>
<organism evidence="2 3">
    <name type="scientific">Piscinibacter aquaticus</name>
    <dbReference type="NCBI Taxonomy" id="392597"/>
    <lineage>
        <taxon>Bacteria</taxon>
        <taxon>Pseudomonadati</taxon>
        <taxon>Pseudomonadota</taxon>
        <taxon>Betaproteobacteria</taxon>
        <taxon>Burkholderiales</taxon>
        <taxon>Sphaerotilaceae</taxon>
        <taxon>Piscinibacter</taxon>
    </lineage>
</organism>
<evidence type="ECO:0000256" key="1">
    <source>
        <dbReference type="SAM" id="Phobius"/>
    </source>
</evidence>
<feature type="transmembrane region" description="Helical" evidence="1">
    <location>
        <begin position="139"/>
        <end position="162"/>
    </location>
</feature>
<evidence type="ECO:0000313" key="3">
    <source>
        <dbReference type="Proteomes" id="UP000321832"/>
    </source>
</evidence>
<accession>A0A5C6TNP2</accession>
<protein>
    <submittedName>
        <fullName evidence="2">Uncharacterized protein</fullName>
    </submittedName>
</protein>
<dbReference type="EMBL" id="VOPW01000002">
    <property type="protein sequence ID" value="TXC62104.1"/>
    <property type="molecule type" value="Genomic_DNA"/>
</dbReference>